<dbReference type="EMBL" id="MVGT01000435">
    <property type="protein sequence ID" value="OVA18748.1"/>
    <property type="molecule type" value="Genomic_DNA"/>
</dbReference>
<dbReference type="InParanoid" id="A0A200R7S0"/>
<protein>
    <submittedName>
        <fullName evidence="1">Uncharacterized protein</fullName>
    </submittedName>
</protein>
<name>A0A200R7S0_MACCD</name>
<keyword evidence="2" id="KW-1185">Reference proteome</keyword>
<dbReference type="Proteomes" id="UP000195402">
    <property type="component" value="Unassembled WGS sequence"/>
</dbReference>
<proteinExistence type="predicted"/>
<organism evidence="1 2">
    <name type="scientific">Macleaya cordata</name>
    <name type="common">Five-seeded plume-poppy</name>
    <name type="synonym">Bocconia cordata</name>
    <dbReference type="NCBI Taxonomy" id="56857"/>
    <lineage>
        <taxon>Eukaryota</taxon>
        <taxon>Viridiplantae</taxon>
        <taxon>Streptophyta</taxon>
        <taxon>Embryophyta</taxon>
        <taxon>Tracheophyta</taxon>
        <taxon>Spermatophyta</taxon>
        <taxon>Magnoliopsida</taxon>
        <taxon>Ranunculales</taxon>
        <taxon>Papaveraceae</taxon>
        <taxon>Papaveroideae</taxon>
        <taxon>Macleaya</taxon>
    </lineage>
</organism>
<comment type="caution">
    <text evidence="1">The sequence shown here is derived from an EMBL/GenBank/DDBJ whole genome shotgun (WGS) entry which is preliminary data.</text>
</comment>
<gene>
    <name evidence="1" type="ORF">BVC80_1831g316</name>
</gene>
<evidence type="ECO:0000313" key="2">
    <source>
        <dbReference type="Proteomes" id="UP000195402"/>
    </source>
</evidence>
<dbReference type="AlphaFoldDB" id="A0A200R7S0"/>
<evidence type="ECO:0000313" key="1">
    <source>
        <dbReference type="EMBL" id="OVA18748.1"/>
    </source>
</evidence>
<sequence length="65" mass="7178">MNDGVVACTILTLTSTKLVEFYSGGKWPDLILSFEDRWLTCQQLHFGTTIALCISLLCWVAPDAA</sequence>
<accession>A0A200R7S0</accession>
<reference evidence="1 2" key="1">
    <citation type="journal article" date="2017" name="Mol. Plant">
        <title>The Genome of Medicinal Plant Macleaya cordata Provides New Insights into Benzylisoquinoline Alkaloids Metabolism.</title>
        <authorList>
            <person name="Liu X."/>
            <person name="Liu Y."/>
            <person name="Huang P."/>
            <person name="Ma Y."/>
            <person name="Qing Z."/>
            <person name="Tang Q."/>
            <person name="Cao H."/>
            <person name="Cheng P."/>
            <person name="Zheng Y."/>
            <person name="Yuan Z."/>
            <person name="Zhou Y."/>
            <person name="Liu J."/>
            <person name="Tang Z."/>
            <person name="Zhuo Y."/>
            <person name="Zhang Y."/>
            <person name="Yu L."/>
            <person name="Huang J."/>
            <person name="Yang P."/>
            <person name="Peng Q."/>
            <person name="Zhang J."/>
            <person name="Jiang W."/>
            <person name="Zhang Z."/>
            <person name="Lin K."/>
            <person name="Ro D.K."/>
            <person name="Chen X."/>
            <person name="Xiong X."/>
            <person name="Shang Y."/>
            <person name="Huang S."/>
            <person name="Zeng J."/>
        </authorList>
    </citation>
    <scope>NUCLEOTIDE SEQUENCE [LARGE SCALE GENOMIC DNA]</scope>
    <source>
        <strain evidence="2">cv. BLH2017</strain>
        <tissue evidence="1">Root</tissue>
    </source>
</reference>